<dbReference type="PROSITE" id="PS50075">
    <property type="entry name" value="CARRIER"/>
    <property type="match status" value="1"/>
</dbReference>
<dbReference type="SUPFAM" id="SSF47336">
    <property type="entry name" value="ACP-like"/>
    <property type="match status" value="1"/>
</dbReference>
<dbReference type="Proteomes" id="UP000308838">
    <property type="component" value="Unassembled WGS sequence"/>
</dbReference>
<dbReference type="AlphaFoldDB" id="A0A4U7BMN4"/>
<evidence type="ECO:0000259" key="1">
    <source>
        <dbReference type="PROSITE" id="PS50075"/>
    </source>
</evidence>
<organism evidence="2 3">
    <name type="scientific">Campylobacter estrildidarum</name>
    <dbReference type="NCBI Taxonomy" id="2510189"/>
    <lineage>
        <taxon>Bacteria</taxon>
        <taxon>Pseudomonadati</taxon>
        <taxon>Campylobacterota</taxon>
        <taxon>Epsilonproteobacteria</taxon>
        <taxon>Campylobacterales</taxon>
        <taxon>Campylobacteraceae</taxon>
        <taxon>Campylobacter</taxon>
    </lineage>
</organism>
<evidence type="ECO:0000313" key="2">
    <source>
        <dbReference type="EMBL" id="TKX29884.1"/>
    </source>
</evidence>
<sequence length="75" mass="8900">MEEIKQFFKEIGKENIDENSKNLVTNGLIDSLDIMKLVTKIEDFYDQELDMDFIMPENFEDFKTIEAMIKKAFNL</sequence>
<proteinExistence type="predicted"/>
<name>A0A4U7BMN4_9BACT</name>
<comment type="caution">
    <text evidence="2">The sequence shown here is derived from an EMBL/GenBank/DDBJ whole genome shotgun (WGS) entry which is preliminary data.</text>
</comment>
<dbReference type="RefSeq" id="WP_137621037.1">
    <property type="nucleotide sequence ID" value="NZ_NXLZ01000012.1"/>
</dbReference>
<dbReference type="Pfam" id="PF00550">
    <property type="entry name" value="PP-binding"/>
    <property type="match status" value="1"/>
</dbReference>
<dbReference type="Gene3D" id="1.10.1200.10">
    <property type="entry name" value="ACP-like"/>
    <property type="match status" value="1"/>
</dbReference>
<accession>A0A4U7BMN4</accession>
<dbReference type="InterPro" id="IPR009081">
    <property type="entry name" value="PP-bd_ACP"/>
</dbReference>
<dbReference type="InterPro" id="IPR036736">
    <property type="entry name" value="ACP-like_sf"/>
</dbReference>
<feature type="domain" description="Carrier" evidence="1">
    <location>
        <begin position="1"/>
        <end position="75"/>
    </location>
</feature>
<dbReference type="OrthoDB" id="5360412at2"/>
<dbReference type="EMBL" id="NXLZ01000012">
    <property type="protein sequence ID" value="TKX29884.1"/>
    <property type="molecule type" value="Genomic_DNA"/>
</dbReference>
<evidence type="ECO:0000313" key="3">
    <source>
        <dbReference type="Proteomes" id="UP000308838"/>
    </source>
</evidence>
<reference evidence="2 3" key="1">
    <citation type="submission" date="2018-05" db="EMBL/GenBank/DDBJ databases">
        <title>Novel Campyloabacter and Helicobacter Species and Strains.</title>
        <authorList>
            <person name="Mannion A.J."/>
            <person name="Shen Z."/>
            <person name="Fox J.G."/>
        </authorList>
    </citation>
    <scope>NUCLEOTIDE SEQUENCE [LARGE SCALE GENOMIC DNA]</scope>
    <source>
        <strain evidence="3">MIT17-664</strain>
    </source>
</reference>
<keyword evidence="3" id="KW-1185">Reference proteome</keyword>
<gene>
    <name evidence="2" type="ORF">CQA69_06850</name>
</gene>
<protein>
    <submittedName>
        <fullName evidence="2">Acyl carrier protein</fullName>
    </submittedName>
</protein>